<name>A0A1W2H970_9BACT</name>
<dbReference type="InterPro" id="IPR032269">
    <property type="entry name" value="DUF4833"/>
</dbReference>
<evidence type="ECO:0000313" key="2">
    <source>
        <dbReference type="EMBL" id="SMD45397.1"/>
    </source>
</evidence>
<dbReference type="Pfam" id="PF16117">
    <property type="entry name" value="DUF4833"/>
    <property type="match status" value="1"/>
</dbReference>
<keyword evidence="3" id="KW-1185">Reference proteome</keyword>
<dbReference type="Proteomes" id="UP000192333">
    <property type="component" value="Chromosome I"/>
</dbReference>
<evidence type="ECO:0000259" key="1">
    <source>
        <dbReference type="Pfam" id="PF16117"/>
    </source>
</evidence>
<dbReference type="AlphaFoldDB" id="A0A1W2H970"/>
<gene>
    <name evidence="2" type="ORF">SAMN00777080_4047</name>
</gene>
<organism evidence="2 3">
    <name type="scientific">Aquiflexum balticum DSM 16537</name>
    <dbReference type="NCBI Taxonomy" id="758820"/>
    <lineage>
        <taxon>Bacteria</taxon>
        <taxon>Pseudomonadati</taxon>
        <taxon>Bacteroidota</taxon>
        <taxon>Cytophagia</taxon>
        <taxon>Cytophagales</taxon>
        <taxon>Cyclobacteriaceae</taxon>
        <taxon>Aquiflexum</taxon>
    </lineage>
</organism>
<dbReference type="EMBL" id="LT838813">
    <property type="protein sequence ID" value="SMD45397.1"/>
    <property type="molecule type" value="Genomic_DNA"/>
</dbReference>
<evidence type="ECO:0000313" key="3">
    <source>
        <dbReference type="Proteomes" id="UP000192333"/>
    </source>
</evidence>
<protein>
    <recommendedName>
        <fullName evidence="1">DUF4833 domain-containing protein</fullName>
    </recommendedName>
</protein>
<feature type="domain" description="DUF4833" evidence="1">
    <location>
        <begin position="24"/>
        <end position="159"/>
    </location>
</feature>
<sequence>MVLILNLVLWQIPDTIPEANQHLFFIERSKDSNVIYYDLNQDDLGKLDKDNPIQIYWIKNEKGGKKESLTWIQNKYAYGLKFLKKDAEEVVFQFAPYDKKVFVLKKDYSGVFRIFSDTSQEEMYLEKIFIQIDGGTFWFPKISYVSLQGKCPKIGKEKTEIIKPQL</sequence>
<accession>A0A1W2H970</accession>
<proteinExistence type="predicted"/>
<dbReference type="STRING" id="758820.SAMN00777080_4047"/>
<reference evidence="3" key="1">
    <citation type="submission" date="2017-04" db="EMBL/GenBank/DDBJ databases">
        <authorList>
            <person name="Varghese N."/>
            <person name="Submissions S."/>
        </authorList>
    </citation>
    <scope>NUCLEOTIDE SEQUENCE [LARGE SCALE GENOMIC DNA]</scope>
    <source>
        <strain evidence="3">DSM 16537</strain>
    </source>
</reference>